<sequence length="505" mass="57015">MEKGTTTPGHMNDLEENSMHDFASMHKDLLVSVSLIGCFVLILLVFAVFFYRSYKDYQSSLASQKSELHGDEEEGQPFPFQETSSRSLISIKAPVNEVSLLPVSQQEEKPVVCYDRAAAQDDGPEKQRKQTTEEGTRPNAFRRSNVGSLQNLLRRLQSVRLSRLGSTRQAAKTSTSAVLSASLTSILQEDNYSPIKIVEKTSSSEGTYNIPTAKTQREIMFIDNTVRETIHGPPKKVYEIDVLMELGSLERIKSLQSQADRGDILLSEALLPKMPIELAERLTASDITLDLIDIKKQLQYYSDDNTMILIELMRFFSHTFGMQKYQNARIFMAGYADLVKYIVGHGIVPKMFYHSSLLGTFLIEQLIKYCTACWKHDITTHRILDSQFTEWDMEQMVPSKVEVYGYLLNLLQTGLRSDILLDILTHFTPCASLNVLPLLYQKEKESTKPETRSAFQHLIEIATSSAKKTLSIDRSHLRSNPSLGNSLKMKSLPGSLSKRSPHNGI</sequence>
<dbReference type="Proteomes" id="UP000662931">
    <property type="component" value="Chromosome 4"/>
</dbReference>
<evidence type="ECO:0000256" key="2">
    <source>
        <dbReference type="SAM" id="Phobius"/>
    </source>
</evidence>
<dbReference type="OrthoDB" id="3990816at2759"/>
<gene>
    <name evidence="3" type="ORF">FOA43_003950</name>
</gene>
<evidence type="ECO:0000256" key="1">
    <source>
        <dbReference type="SAM" id="MobiDB-lite"/>
    </source>
</evidence>
<accession>A0A875RQD0</accession>
<feature type="compositionally biased region" description="Basic and acidic residues" evidence="1">
    <location>
        <begin position="123"/>
        <end position="136"/>
    </location>
</feature>
<name>A0A875RQD0_EENNA</name>
<protein>
    <submittedName>
        <fullName evidence="3">Uncharacterized protein</fullName>
    </submittedName>
</protein>
<feature type="region of interest" description="Disordered" evidence="1">
    <location>
        <begin position="475"/>
        <end position="505"/>
    </location>
</feature>
<dbReference type="RefSeq" id="XP_038780125.1">
    <property type="nucleotide sequence ID" value="XM_038924197.1"/>
</dbReference>
<dbReference type="EMBL" id="CP064815">
    <property type="protein sequence ID" value="QPG76560.1"/>
    <property type="molecule type" value="Genomic_DNA"/>
</dbReference>
<dbReference type="KEGG" id="bnn:FOA43_003950"/>
<keyword evidence="2" id="KW-0472">Membrane</keyword>
<evidence type="ECO:0000313" key="3">
    <source>
        <dbReference type="EMBL" id="QPG76560.1"/>
    </source>
</evidence>
<feature type="transmembrane region" description="Helical" evidence="2">
    <location>
        <begin position="29"/>
        <end position="51"/>
    </location>
</feature>
<keyword evidence="2" id="KW-1133">Transmembrane helix</keyword>
<evidence type="ECO:0000313" key="4">
    <source>
        <dbReference type="Proteomes" id="UP000662931"/>
    </source>
</evidence>
<reference evidence="3" key="1">
    <citation type="submission" date="2020-10" db="EMBL/GenBank/DDBJ databases">
        <authorList>
            <person name="Roach M.J.R."/>
        </authorList>
    </citation>
    <scope>NUCLEOTIDE SEQUENCE</scope>
    <source>
        <strain evidence="3">CBS 1945</strain>
    </source>
</reference>
<keyword evidence="4" id="KW-1185">Reference proteome</keyword>
<organism evidence="3 4">
    <name type="scientific">Eeniella nana</name>
    <name type="common">Yeast</name>
    <name type="synonym">Brettanomyces nanus</name>
    <dbReference type="NCBI Taxonomy" id="13502"/>
    <lineage>
        <taxon>Eukaryota</taxon>
        <taxon>Fungi</taxon>
        <taxon>Dikarya</taxon>
        <taxon>Ascomycota</taxon>
        <taxon>Saccharomycotina</taxon>
        <taxon>Pichiomycetes</taxon>
        <taxon>Pichiales</taxon>
        <taxon>Pichiaceae</taxon>
        <taxon>Brettanomyces</taxon>
    </lineage>
</organism>
<keyword evidence="2" id="KW-0812">Transmembrane</keyword>
<feature type="region of interest" description="Disordered" evidence="1">
    <location>
        <begin position="117"/>
        <end position="144"/>
    </location>
</feature>
<dbReference type="AlphaFoldDB" id="A0A875RQD0"/>
<proteinExistence type="predicted"/>
<dbReference type="GeneID" id="62197350"/>